<dbReference type="EMBL" id="MNCJ02000323">
    <property type="protein sequence ID" value="KAF5797002.1"/>
    <property type="molecule type" value="Genomic_DNA"/>
</dbReference>
<reference evidence="3 5" key="1">
    <citation type="journal article" date="2017" name="Nature">
        <title>The sunflower genome provides insights into oil metabolism, flowering and Asterid evolution.</title>
        <authorList>
            <person name="Badouin H."/>
            <person name="Gouzy J."/>
            <person name="Grassa C.J."/>
            <person name="Murat F."/>
            <person name="Staton S.E."/>
            <person name="Cottret L."/>
            <person name="Lelandais-Briere C."/>
            <person name="Owens G.L."/>
            <person name="Carrere S."/>
            <person name="Mayjonade B."/>
            <person name="Legrand L."/>
            <person name="Gill N."/>
            <person name="Kane N.C."/>
            <person name="Bowers J.E."/>
            <person name="Hubner S."/>
            <person name="Bellec A."/>
            <person name="Berard A."/>
            <person name="Berges H."/>
            <person name="Blanchet N."/>
            <person name="Boniface M.C."/>
            <person name="Brunel D."/>
            <person name="Catrice O."/>
            <person name="Chaidir N."/>
            <person name="Claudel C."/>
            <person name="Donnadieu C."/>
            <person name="Faraut T."/>
            <person name="Fievet G."/>
            <person name="Helmstetter N."/>
            <person name="King M."/>
            <person name="Knapp S.J."/>
            <person name="Lai Z."/>
            <person name="Le Paslier M.C."/>
            <person name="Lippi Y."/>
            <person name="Lorenzon L."/>
            <person name="Mandel J.R."/>
            <person name="Marage G."/>
            <person name="Marchand G."/>
            <person name="Marquand E."/>
            <person name="Bret-Mestries E."/>
            <person name="Morien E."/>
            <person name="Nambeesan S."/>
            <person name="Nguyen T."/>
            <person name="Pegot-Espagnet P."/>
            <person name="Pouilly N."/>
            <person name="Raftis F."/>
            <person name="Sallet E."/>
            <person name="Schiex T."/>
            <person name="Thomas J."/>
            <person name="Vandecasteele C."/>
            <person name="Vares D."/>
            <person name="Vear F."/>
            <person name="Vautrin S."/>
            <person name="Crespi M."/>
            <person name="Mangin B."/>
            <person name="Burke J.M."/>
            <person name="Salse J."/>
            <person name="Munos S."/>
            <person name="Vincourt P."/>
            <person name="Rieseberg L.H."/>
            <person name="Langlade N.B."/>
        </authorList>
    </citation>
    <scope>NUCLEOTIDE SEQUENCE [LARGE SCALE GENOMIC DNA]</scope>
    <source>
        <strain evidence="5">cv. SF193</strain>
        <tissue evidence="3">Leaves</tissue>
    </source>
</reference>
<reference evidence="4" key="2">
    <citation type="submission" date="2017-02" db="EMBL/GenBank/DDBJ databases">
        <title>Sunflower complete genome.</title>
        <authorList>
            <person name="Langlade N."/>
            <person name="Munos S."/>
        </authorList>
    </citation>
    <scope>NUCLEOTIDE SEQUENCE [LARGE SCALE GENOMIC DNA]</scope>
    <source>
        <tissue evidence="4">Leaves</tissue>
    </source>
</reference>
<sequence length="189" mass="20769">MGDLVRRFRLQGIGNWFNKKVVDPFVEILSRGAEPKQLALSAALGITLGVFPIVGVPFFFCVLAIAMLGNSINAPTVMLANFIITPIELSLVIVFLRFGEFLTGGAHFPLTSDALRKVLTGKASMEIFLSIVHALLGWLVMAPFILGILYIICVPCFTILLRKFNSTASSPKRDDATSYVEVMFKERDA</sequence>
<dbReference type="EMBL" id="CM007897">
    <property type="protein sequence ID" value="OTG18731.1"/>
    <property type="molecule type" value="Genomic_DNA"/>
</dbReference>
<dbReference type="PANTHER" id="PTHR35102:SF6">
    <property type="entry name" value="DUF2062 DOMAIN-CONTAINING PROTEIN"/>
    <property type="match status" value="1"/>
</dbReference>
<evidence type="ECO:0000313" key="3">
    <source>
        <dbReference type="EMBL" id="KAF5797002.1"/>
    </source>
</evidence>
<name>A0A251U8W0_HELAN</name>
<dbReference type="Gramene" id="mRNA:HanXRQr2_Chr08g0358481">
    <property type="protein sequence ID" value="mRNA:HanXRQr2_Chr08g0358481"/>
    <property type="gene ID" value="HanXRQr2_Chr08g0358481"/>
</dbReference>
<dbReference type="OMA" id="VPCFTIL"/>
<feature type="transmembrane region" description="Helical" evidence="1">
    <location>
        <begin position="38"/>
        <end position="66"/>
    </location>
</feature>
<evidence type="ECO:0000259" key="2">
    <source>
        <dbReference type="Pfam" id="PF09835"/>
    </source>
</evidence>
<dbReference type="Proteomes" id="UP000215914">
    <property type="component" value="Chromosome 8"/>
</dbReference>
<evidence type="ECO:0000256" key="1">
    <source>
        <dbReference type="SAM" id="Phobius"/>
    </source>
</evidence>
<protein>
    <recommendedName>
        <fullName evidence="2">DUF2062 domain-containing protein</fullName>
    </recommendedName>
</protein>
<reference evidence="3" key="3">
    <citation type="submission" date="2020-06" db="EMBL/GenBank/DDBJ databases">
        <title>Helianthus annuus Genome sequencing and assembly Release 2.</title>
        <authorList>
            <person name="Gouzy J."/>
            <person name="Langlade N."/>
            <person name="Munos S."/>
        </authorList>
    </citation>
    <scope>NUCLEOTIDE SEQUENCE</scope>
    <source>
        <tissue evidence="3">Leaves</tissue>
    </source>
</reference>
<organism evidence="4 5">
    <name type="scientific">Helianthus annuus</name>
    <name type="common">Common sunflower</name>
    <dbReference type="NCBI Taxonomy" id="4232"/>
    <lineage>
        <taxon>Eukaryota</taxon>
        <taxon>Viridiplantae</taxon>
        <taxon>Streptophyta</taxon>
        <taxon>Embryophyta</taxon>
        <taxon>Tracheophyta</taxon>
        <taxon>Spermatophyta</taxon>
        <taxon>Magnoliopsida</taxon>
        <taxon>eudicotyledons</taxon>
        <taxon>Gunneridae</taxon>
        <taxon>Pentapetalae</taxon>
        <taxon>asterids</taxon>
        <taxon>campanulids</taxon>
        <taxon>Asterales</taxon>
        <taxon>Asteraceae</taxon>
        <taxon>Asteroideae</taxon>
        <taxon>Heliantheae alliance</taxon>
        <taxon>Heliantheae</taxon>
        <taxon>Helianthus</taxon>
    </lineage>
</organism>
<dbReference type="AlphaFoldDB" id="A0A251U8W0"/>
<dbReference type="InParanoid" id="A0A251U8W0"/>
<keyword evidence="5" id="KW-1185">Reference proteome</keyword>
<dbReference type="PANTHER" id="PTHR35102">
    <property type="entry name" value="E3 UBIQUITIN-PROTEIN LIGASE"/>
    <property type="match status" value="1"/>
</dbReference>
<dbReference type="Pfam" id="PF09835">
    <property type="entry name" value="DUF2062"/>
    <property type="match status" value="1"/>
</dbReference>
<dbReference type="InterPro" id="IPR018639">
    <property type="entry name" value="DUF2062"/>
</dbReference>
<accession>A0A251U8W0</accession>
<keyword evidence="1" id="KW-0812">Transmembrane</keyword>
<proteinExistence type="predicted"/>
<dbReference type="OrthoDB" id="1914153at2759"/>
<gene>
    <name evidence="4" type="ORF">HannXRQ_Chr08g0226271</name>
    <name evidence="3" type="ORF">HanXRQr2_Chr08g0358481</name>
</gene>
<feature type="domain" description="DUF2062" evidence="2">
    <location>
        <begin position="30"/>
        <end position="159"/>
    </location>
</feature>
<dbReference type="FunCoup" id="A0A251U8W0">
    <property type="interactions" value="1794"/>
</dbReference>
<evidence type="ECO:0000313" key="5">
    <source>
        <dbReference type="Proteomes" id="UP000215914"/>
    </source>
</evidence>
<evidence type="ECO:0000313" key="4">
    <source>
        <dbReference type="EMBL" id="OTG18731.1"/>
    </source>
</evidence>
<feature type="transmembrane region" description="Helical" evidence="1">
    <location>
        <begin position="144"/>
        <end position="164"/>
    </location>
</feature>
<keyword evidence="1" id="KW-1133">Transmembrane helix</keyword>
<feature type="transmembrane region" description="Helical" evidence="1">
    <location>
        <begin position="78"/>
        <end position="98"/>
    </location>
</feature>
<keyword evidence="1" id="KW-0472">Membrane</keyword>